<evidence type="ECO:0000256" key="1">
    <source>
        <dbReference type="SAM" id="MobiDB-lite"/>
    </source>
</evidence>
<reference evidence="4" key="1">
    <citation type="journal article" date="2019" name="Int. J. Syst. Evol. Microbiol.">
        <title>The Global Catalogue of Microorganisms (GCM) 10K type strain sequencing project: providing services to taxonomists for standard genome sequencing and annotation.</title>
        <authorList>
            <consortium name="The Broad Institute Genomics Platform"/>
            <consortium name="The Broad Institute Genome Sequencing Center for Infectious Disease"/>
            <person name="Wu L."/>
            <person name="Ma J."/>
        </authorList>
    </citation>
    <scope>NUCLEOTIDE SEQUENCE [LARGE SCALE GENOMIC DNA]</scope>
    <source>
        <strain evidence="4">JCM 18715</strain>
    </source>
</reference>
<keyword evidence="2" id="KW-0472">Membrane</keyword>
<accession>A0ABP9QE72</accession>
<feature type="transmembrane region" description="Helical" evidence="2">
    <location>
        <begin position="126"/>
        <end position="146"/>
    </location>
</feature>
<evidence type="ECO:0000256" key="2">
    <source>
        <dbReference type="SAM" id="Phobius"/>
    </source>
</evidence>
<name>A0ABP9QE72_9RHOO</name>
<gene>
    <name evidence="3" type="ORF">GCM10025770_08230</name>
</gene>
<dbReference type="RefSeq" id="WP_345531572.1">
    <property type="nucleotide sequence ID" value="NZ_BAABLD010000002.1"/>
</dbReference>
<keyword evidence="2" id="KW-0812">Transmembrane</keyword>
<evidence type="ECO:0000313" key="3">
    <source>
        <dbReference type="EMBL" id="GAA5160459.1"/>
    </source>
</evidence>
<comment type="caution">
    <text evidence="3">The sequence shown here is derived from an EMBL/GenBank/DDBJ whole genome shotgun (WGS) entry which is preliminary data.</text>
</comment>
<proteinExistence type="predicted"/>
<dbReference type="EMBL" id="BAABLD010000002">
    <property type="protein sequence ID" value="GAA5160459.1"/>
    <property type="molecule type" value="Genomic_DNA"/>
</dbReference>
<evidence type="ECO:0000313" key="4">
    <source>
        <dbReference type="Proteomes" id="UP001500547"/>
    </source>
</evidence>
<keyword evidence="2" id="KW-1133">Transmembrane helix</keyword>
<sequence length="154" mass="17081">MSAYLLAELKKLQYQRSESSPFASHIEYMQWADKVTGLLSYDEKIANRFRYYVRAADFNSRGHYSNLDQVNETIGVLNQAIAALENKPSLISEVVSIQNPTANPSDNEPPKAANEQDSSNLWQRPIGATGIIVFGGLILAAAIYLVRTHLGLPL</sequence>
<feature type="region of interest" description="Disordered" evidence="1">
    <location>
        <begin position="99"/>
        <end position="118"/>
    </location>
</feature>
<keyword evidence="4" id="KW-1185">Reference proteome</keyword>
<organism evidence="3 4">
    <name type="scientific">Viridibacterium curvum</name>
    <dbReference type="NCBI Taxonomy" id="1101404"/>
    <lineage>
        <taxon>Bacteria</taxon>
        <taxon>Pseudomonadati</taxon>
        <taxon>Pseudomonadota</taxon>
        <taxon>Betaproteobacteria</taxon>
        <taxon>Rhodocyclales</taxon>
        <taxon>Rhodocyclaceae</taxon>
        <taxon>Viridibacterium</taxon>
    </lineage>
</organism>
<protein>
    <submittedName>
        <fullName evidence="3">Uncharacterized protein</fullName>
    </submittedName>
</protein>
<dbReference type="Proteomes" id="UP001500547">
    <property type="component" value="Unassembled WGS sequence"/>
</dbReference>